<feature type="domain" description="DEAD/DEAH-box helicase" evidence="5">
    <location>
        <begin position="26"/>
        <end position="71"/>
    </location>
</feature>
<keyword evidence="4" id="KW-0347">Helicase</keyword>
<evidence type="ECO:0000256" key="4">
    <source>
        <dbReference type="RuleBase" id="RU365068"/>
    </source>
</evidence>
<gene>
    <name evidence="6" type="ORF">WUBG_18564</name>
</gene>
<comment type="domain">
    <text evidence="4">The Q motif is unique to and characteristic of the DEAD box family of RNA helicases and controls ATP binding and hydrolysis.</text>
</comment>
<dbReference type="GO" id="GO:0003724">
    <property type="term" value="F:RNA helicase activity"/>
    <property type="evidence" value="ECO:0007669"/>
    <property type="project" value="UniProtKB-EC"/>
</dbReference>
<dbReference type="AlphaFoldDB" id="J9E5C7"/>
<evidence type="ECO:0000256" key="1">
    <source>
        <dbReference type="ARBA" id="ARBA00022741"/>
    </source>
</evidence>
<comment type="function">
    <text evidence="4">RNA helicase.</text>
</comment>
<sequence>MKSKILVRLALRDPLYISAHENAPQATVVCTPGRLLQHMDENSTFSCEQLQILVIDEADRILDLGFSRQQRKPKM</sequence>
<dbReference type="EC" id="3.6.4.13" evidence="4"/>
<dbReference type="Pfam" id="PF00270">
    <property type="entry name" value="DEAD"/>
    <property type="match status" value="1"/>
</dbReference>
<evidence type="ECO:0000259" key="5">
    <source>
        <dbReference type="Pfam" id="PF00270"/>
    </source>
</evidence>
<reference evidence="7" key="1">
    <citation type="submission" date="2012-08" db="EMBL/GenBank/DDBJ databases">
        <title>The Genome Sequence of Wuchereria bancrofti.</title>
        <authorList>
            <person name="Nutman T.B."/>
            <person name="Fink D.L."/>
            <person name="Russ C."/>
            <person name="Young S."/>
            <person name="Zeng Q."/>
            <person name="Koehrsen M."/>
            <person name="Alvarado L."/>
            <person name="Berlin A."/>
            <person name="Chapman S.B."/>
            <person name="Chen Z."/>
            <person name="Freedman E."/>
            <person name="Gellesch M."/>
            <person name="Goldberg J."/>
            <person name="Griggs A."/>
            <person name="Gujja S."/>
            <person name="Heilman E.R."/>
            <person name="Heiman D."/>
            <person name="Hepburn T."/>
            <person name="Howarth C."/>
            <person name="Jen D."/>
            <person name="Larson L."/>
            <person name="Lewis B."/>
            <person name="Mehta T."/>
            <person name="Park D."/>
            <person name="Pearson M."/>
            <person name="Roberts A."/>
            <person name="Saif S."/>
            <person name="Shea T."/>
            <person name="Shenoy N."/>
            <person name="Sisk P."/>
            <person name="Stolte C."/>
            <person name="Sykes S."/>
            <person name="Walk T."/>
            <person name="White J."/>
            <person name="Yandava C."/>
            <person name="Haas B."/>
            <person name="Henn M.R."/>
            <person name="Nusbaum C."/>
            <person name="Birren B."/>
        </authorList>
    </citation>
    <scope>NUCLEOTIDE SEQUENCE [LARGE SCALE GENOMIC DNA]</scope>
    <source>
        <strain evidence="7">NA</strain>
    </source>
</reference>
<dbReference type="PANTHER" id="PTHR24031">
    <property type="entry name" value="RNA HELICASE"/>
    <property type="match status" value="1"/>
</dbReference>
<protein>
    <recommendedName>
        <fullName evidence="4">ATP-dependent RNA helicase</fullName>
        <ecNumber evidence="4">3.6.4.13</ecNumber>
    </recommendedName>
</protein>
<proteinExistence type="inferred from homology"/>
<accession>J9E5C7</accession>
<dbReference type="GO" id="GO:0005524">
    <property type="term" value="F:ATP binding"/>
    <property type="evidence" value="ECO:0007669"/>
    <property type="project" value="UniProtKB-UniRule"/>
</dbReference>
<comment type="similarity">
    <text evidence="4">Belongs to the DEAD box helicase family.</text>
</comment>
<evidence type="ECO:0000256" key="2">
    <source>
        <dbReference type="ARBA" id="ARBA00022801"/>
    </source>
</evidence>
<comment type="caution">
    <text evidence="6">The sequence shown here is derived from an EMBL/GenBank/DDBJ whole genome shotgun (WGS) entry which is preliminary data.</text>
</comment>
<dbReference type="EMBL" id="ADBV01021520">
    <property type="protein sequence ID" value="EJW70529.1"/>
    <property type="molecule type" value="Genomic_DNA"/>
</dbReference>
<dbReference type="Gene3D" id="3.40.50.300">
    <property type="entry name" value="P-loop containing nucleotide triphosphate hydrolases"/>
    <property type="match status" value="1"/>
</dbReference>
<dbReference type="InterPro" id="IPR000629">
    <property type="entry name" value="RNA-helicase_DEAD-box_CS"/>
</dbReference>
<dbReference type="Proteomes" id="UP000004810">
    <property type="component" value="Unassembled WGS sequence"/>
</dbReference>
<dbReference type="InterPro" id="IPR027417">
    <property type="entry name" value="P-loop_NTPase"/>
</dbReference>
<comment type="catalytic activity">
    <reaction evidence="4">
        <text>ATP + H2O = ADP + phosphate + H(+)</text>
        <dbReference type="Rhea" id="RHEA:13065"/>
        <dbReference type="ChEBI" id="CHEBI:15377"/>
        <dbReference type="ChEBI" id="CHEBI:15378"/>
        <dbReference type="ChEBI" id="CHEBI:30616"/>
        <dbReference type="ChEBI" id="CHEBI:43474"/>
        <dbReference type="ChEBI" id="CHEBI:456216"/>
        <dbReference type="EC" id="3.6.4.13"/>
    </reaction>
</comment>
<evidence type="ECO:0000256" key="3">
    <source>
        <dbReference type="ARBA" id="ARBA00022840"/>
    </source>
</evidence>
<dbReference type="InterPro" id="IPR011545">
    <property type="entry name" value="DEAD/DEAH_box_helicase_dom"/>
</dbReference>
<keyword evidence="4" id="KW-0694">RNA-binding</keyword>
<name>J9E5C7_WUCBA</name>
<dbReference type="PROSITE" id="PS00039">
    <property type="entry name" value="DEAD_ATP_HELICASE"/>
    <property type="match status" value="1"/>
</dbReference>
<dbReference type="GO" id="GO:0003723">
    <property type="term" value="F:RNA binding"/>
    <property type="evidence" value="ECO:0007669"/>
    <property type="project" value="UniProtKB-UniRule"/>
</dbReference>
<organism evidence="6 7">
    <name type="scientific">Wuchereria bancrofti</name>
    <dbReference type="NCBI Taxonomy" id="6293"/>
    <lineage>
        <taxon>Eukaryota</taxon>
        <taxon>Metazoa</taxon>
        <taxon>Ecdysozoa</taxon>
        <taxon>Nematoda</taxon>
        <taxon>Chromadorea</taxon>
        <taxon>Rhabditida</taxon>
        <taxon>Spirurina</taxon>
        <taxon>Spiruromorpha</taxon>
        <taxon>Filarioidea</taxon>
        <taxon>Onchocercidae</taxon>
        <taxon>Wuchereria</taxon>
    </lineage>
</organism>
<evidence type="ECO:0000313" key="7">
    <source>
        <dbReference type="Proteomes" id="UP000004810"/>
    </source>
</evidence>
<keyword evidence="1 4" id="KW-0547">Nucleotide-binding</keyword>
<dbReference type="GO" id="GO:0016787">
    <property type="term" value="F:hydrolase activity"/>
    <property type="evidence" value="ECO:0007669"/>
    <property type="project" value="UniProtKB-KW"/>
</dbReference>
<keyword evidence="3 4" id="KW-0067">ATP-binding</keyword>
<evidence type="ECO:0000313" key="6">
    <source>
        <dbReference type="EMBL" id="EJW70529.1"/>
    </source>
</evidence>
<dbReference type="SUPFAM" id="SSF52540">
    <property type="entry name" value="P-loop containing nucleoside triphosphate hydrolases"/>
    <property type="match status" value="1"/>
</dbReference>
<keyword evidence="2 4" id="KW-0378">Hydrolase</keyword>